<dbReference type="KEGG" id="nhu:H0264_00750"/>
<dbReference type="InterPro" id="IPR054344">
    <property type="entry name" value="TY-Chap_N"/>
</dbReference>
<dbReference type="AlphaFoldDB" id="A0A7D6VB93"/>
<accession>A0A7D6VB93</accession>
<evidence type="ECO:0000313" key="3">
    <source>
        <dbReference type="Proteomes" id="UP000515512"/>
    </source>
</evidence>
<proteinExistence type="predicted"/>
<dbReference type="EMBL" id="CP059399">
    <property type="protein sequence ID" value="QLY30971.1"/>
    <property type="molecule type" value="Genomic_DNA"/>
</dbReference>
<evidence type="ECO:0000259" key="1">
    <source>
        <dbReference type="Pfam" id="PF22552"/>
    </source>
</evidence>
<feature type="domain" description="TY-Chap N-terminal" evidence="1">
    <location>
        <begin position="506"/>
        <end position="606"/>
    </location>
</feature>
<organism evidence="2 3">
    <name type="scientific">Nocardia huaxiensis</name>
    <dbReference type="NCBI Taxonomy" id="2755382"/>
    <lineage>
        <taxon>Bacteria</taxon>
        <taxon>Bacillati</taxon>
        <taxon>Actinomycetota</taxon>
        <taxon>Actinomycetes</taxon>
        <taxon>Mycobacteriales</taxon>
        <taxon>Nocardiaceae</taxon>
        <taxon>Nocardia</taxon>
    </lineage>
</organism>
<dbReference type="Proteomes" id="UP000515512">
    <property type="component" value="Chromosome"/>
</dbReference>
<feature type="domain" description="TY-Chap N-terminal" evidence="1">
    <location>
        <begin position="174"/>
        <end position="286"/>
    </location>
</feature>
<keyword evidence="3" id="KW-1185">Reference proteome</keyword>
<dbReference type="InterPro" id="IPR046268">
    <property type="entry name" value="DUF6301"/>
</dbReference>
<reference evidence="2 3" key="1">
    <citation type="submission" date="2020-07" db="EMBL/GenBank/DDBJ databases">
        <authorList>
            <person name="Zhuang K."/>
            <person name="Ran Y."/>
        </authorList>
    </citation>
    <scope>NUCLEOTIDE SEQUENCE [LARGE SCALE GENOMIC DNA]</scope>
    <source>
        <strain evidence="2 3">WCH-YHL-001</strain>
    </source>
</reference>
<gene>
    <name evidence="2" type="ORF">H0264_00750</name>
</gene>
<dbReference type="RefSeq" id="WP_181582169.1">
    <property type="nucleotide sequence ID" value="NZ_CP059399.1"/>
</dbReference>
<protein>
    <recommendedName>
        <fullName evidence="1">TY-Chap N-terminal domain-containing protein</fullName>
    </recommendedName>
</protein>
<sequence>MSFAVRVDIAGAVRIVKTAARFGWVWDAGDVRGFARQLAWAAPQPVGTMRRGALFSRTGLGVWWDSVMFWGNGHGLGYVRVTVSDCLGPGEFGSAELLRGALEKLTARFTELWGEPESGGAGPESGPAWVFPSVVAGLALGPATVDLLLVSPAEQKYWRDRKYGAARARTGLGAWGRFAEDLAGYVEALPPESILVLSARGGRYVQFSTDEEHLHGELSRSEFVDPTWRYGEETGAALRALGWSPPRESNWWRIQPRRAVTPAVSRFAVAAVDGLRTLGVESPGDLFADAWVEGGDDLDIAPLGIPLNSTSRSKRAEYLLHYAAYPADSEPLRTDIPGGIGIARAAQAFAWSWTREDAERFAGAAGWRPQRAPAPSARTTWMQTGLRVDTPTAVFTFDGDRLESICVTLSDSIESHLYEDGLPADVQAQLTAAFARATDGFRTDLGPPVHGVLWHAHGPVWASANLLLGLVADTDTVDLFLVNPAERARRLIIEQQQLALRAADHEWRQYLDDLAGLAHGLAPGSQLIIDSREHGFARLDRAERELRVELVGVTGPQPQPQVAEVMLRDGWRHPDEVRPRWRNALPLPALRRDFRWFMQIVLWPLRTEMTPETELHVRVDGWDQGLRTPPIGAPLS</sequence>
<dbReference type="Pfam" id="PF19818">
    <property type="entry name" value="DUF6301"/>
    <property type="match status" value="2"/>
</dbReference>
<name>A0A7D6VB93_9NOCA</name>
<evidence type="ECO:0000313" key="2">
    <source>
        <dbReference type="EMBL" id="QLY30971.1"/>
    </source>
</evidence>
<dbReference type="Pfam" id="PF22552">
    <property type="entry name" value="TY-Chap3"/>
    <property type="match status" value="2"/>
</dbReference>